<dbReference type="Gene3D" id="3.40.50.10470">
    <property type="entry name" value="Translation initiation factor eif-2b, domain 2"/>
    <property type="match status" value="1"/>
</dbReference>
<dbReference type="Pfam" id="PF01008">
    <property type="entry name" value="IF-2B"/>
    <property type="match status" value="1"/>
</dbReference>
<gene>
    <name evidence="3" type="ORF">ENK01_00360</name>
</gene>
<comment type="similarity">
    <text evidence="2">Belongs to the eIF-2B alpha/beta/delta subunits family.</text>
</comment>
<evidence type="ECO:0000256" key="2">
    <source>
        <dbReference type="RuleBase" id="RU003814"/>
    </source>
</evidence>
<evidence type="ECO:0000313" key="3">
    <source>
        <dbReference type="EMBL" id="HHI88378.1"/>
    </source>
</evidence>
<dbReference type="Proteomes" id="UP000885806">
    <property type="component" value="Unassembled WGS sequence"/>
</dbReference>
<dbReference type="PANTHER" id="PTHR43475">
    <property type="entry name" value="METHYLTHIORIBOSE-1-PHOSPHATE ISOMERASE"/>
    <property type="match status" value="1"/>
</dbReference>
<dbReference type="EC" id="5.3.1.23" evidence="3"/>
<dbReference type="EMBL" id="DROP01000024">
    <property type="protein sequence ID" value="HHI88378.1"/>
    <property type="molecule type" value="Genomic_DNA"/>
</dbReference>
<accession>A0A7V5U0Q1</accession>
<organism evidence="3">
    <name type="scientific">Hellea balneolensis</name>
    <dbReference type="NCBI Taxonomy" id="287478"/>
    <lineage>
        <taxon>Bacteria</taxon>
        <taxon>Pseudomonadati</taxon>
        <taxon>Pseudomonadota</taxon>
        <taxon>Alphaproteobacteria</taxon>
        <taxon>Maricaulales</taxon>
        <taxon>Robiginitomaculaceae</taxon>
        <taxon>Hellea</taxon>
    </lineage>
</organism>
<name>A0A7V5U0Q1_9PROT</name>
<dbReference type="GO" id="GO:0046523">
    <property type="term" value="F:S-methyl-5-thioribose-1-phosphate isomerase activity"/>
    <property type="evidence" value="ECO:0007669"/>
    <property type="project" value="UniProtKB-EC"/>
</dbReference>
<dbReference type="InterPro" id="IPR037171">
    <property type="entry name" value="NagB/RpiA_transferase-like"/>
</dbReference>
<protein>
    <submittedName>
        <fullName evidence="3">S-methyl-5-thioribose-1-phosphate isomerase</fullName>
        <ecNumber evidence="3">5.3.1.23</ecNumber>
    </submittedName>
</protein>
<dbReference type="Gene3D" id="1.20.120.420">
    <property type="entry name" value="translation initiation factor eif-2b, domain 1"/>
    <property type="match status" value="1"/>
</dbReference>
<dbReference type="SUPFAM" id="SSF100950">
    <property type="entry name" value="NagB/RpiA/CoA transferase-like"/>
    <property type="match status" value="1"/>
</dbReference>
<dbReference type="NCBIfam" id="TIGR00524">
    <property type="entry name" value="eIF-2B_rel"/>
    <property type="match status" value="1"/>
</dbReference>
<proteinExistence type="inferred from homology"/>
<reference evidence="3" key="1">
    <citation type="journal article" date="2020" name="mSystems">
        <title>Genome- and Community-Level Interaction Insights into Carbon Utilization and Element Cycling Functions of Hydrothermarchaeota in Hydrothermal Sediment.</title>
        <authorList>
            <person name="Zhou Z."/>
            <person name="Liu Y."/>
            <person name="Xu W."/>
            <person name="Pan J."/>
            <person name="Luo Z.H."/>
            <person name="Li M."/>
        </authorList>
    </citation>
    <scope>NUCLEOTIDE SEQUENCE [LARGE SCALE GENOMIC DNA]</scope>
    <source>
        <strain evidence="3">HyVt-538</strain>
    </source>
</reference>
<dbReference type="InterPro" id="IPR027363">
    <property type="entry name" value="M1Pi_N"/>
</dbReference>
<dbReference type="AlphaFoldDB" id="A0A7V5U0Q1"/>
<comment type="caution">
    <text evidence="3">The sequence shown here is derived from an EMBL/GenBank/DDBJ whole genome shotgun (WGS) entry which is preliminary data.</text>
</comment>
<evidence type="ECO:0000256" key="1">
    <source>
        <dbReference type="ARBA" id="ARBA00023235"/>
    </source>
</evidence>
<sequence>MAEIEARLPHILKRANIARLEDGRVLIGNRRDYPFKKGFVACDSVEDVAKAIEDMVTQGVGPWVAAAHALALRAQQCAGREDIMEELQAARERLVRTRPTNTLIRQRLAALLETARKAQACGEDVSAAILAHIGRILDQMYKYYGLRAHYGASLIADGDGILTMCFAETSFVLAMAFARDAGKDIRVYVPETRPYLQGARLTAPSLHEIGIDVRLITDNMPAAMMAFGKIDKYMTAADLITLDGHVVNKVGTFQNAIAAHAHDIPYFVFAWGMDASRPDKASIEIEERDEAEIRHCRGVATTLEDIRAEYPAFDITPPKYVAGVITRHGIKSPFDLKGGFEQ</sequence>
<dbReference type="GO" id="GO:0019509">
    <property type="term" value="P:L-methionine salvage from methylthioadenosine"/>
    <property type="evidence" value="ECO:0007669"/>
    <property type="project" value="TreeGrafter"/>
</dbReference>
<dbReference type="InterPro" id="IPR042529">
    <property type="entry name" value="IF_2B-like_C"/>
</dbReference>
<dbReference type="InterPro" id="IPR000649">
    <property type="entry name" value="IF-2B-related"/>
</dbReference>
<keyword evidence="1 3" id="KW-0413">Isomerase</keyword>
<dbReference type="InterPro" id="IPR011559">
    <property type="entry name" value="Initiation_fac_2B_a/b/d"/>
</dbReference>
<dbReference type="PANTHER" id="PTHR43475:SF1">
    <property type="entry name" value="METHYLTHIORIBOSE-1-PHOSPHATE ISOMERASE"/>
    <property type="match status" value="1"/>
</dbReference>